<protein>
    <submittedName>
        <fullName evidence="1">Uncharacterized protein</fullName>
    </submittedName>
</protein>
<organism evidence="1 2">
    <name type="scientific">Saccharomonospora marina XMU15</name>
    <dbReference type="NCBI Taxonomy" id="882083"/>
    <lineage>
        <taxon>Bacteria</taxon>
        <taxon>Bacillati</taxon>
        <taxon>Actinomycetota</taxon>
        <taxon>Actinomycetes</taxon>
        <taxon>Pseudonocardiales</taxon>
        <taxon>Pseudonocardiaceae</taxon>
        <taxon>Saccharomonospora</taxon>
    </lineage>
</organism>
<dbReference type="EMBL" id="CM001439">
    <property type="protein sequence ID" value="EHR52784.1"/>
    <property type="molecule type" value="Genomic_DNA"/>
</dbReference>
<dbReference type="AlphaFoldDB" id="H5WWV6"/>
<proteinExistence type="predicted"/>
<keyword evidence="2" id="KW-1185">Reference proteome</keyword>
<sequence length="199" mass="20944">MAELHRTEDFRNLADALETEFAARNMRLKPGGAKELLCAYLDQLAAESGMSKRSALATLSAETAVSLARSAARTMRETEAAHDEVLPPIPLTMPDAGLLISTFAVAARIGAINGDPDVAADLCEVITRVGIELRTQAAPAAPALLVRNGLRCVGLAADRLAEGTWTVVPGMDQPDTDQDVSAQLKADLAAIAELAAREV</sequence>
<dbReference type="RefSeq" id="WP_009156162.1">
    <property type="nucleotide sequence ID" value="NZ_CM001439.1"/>
</dbReference>
<dbReference type="OrthoDB" id="4731290at2"/>
<accession>H5WWV6</accession>
<dbReference type="HOGENOM" id="CLU_1371363_0_0_11"/>
<evidence type="ECO:0000313" key="1">
    <source>
        <dbReference type="EMBL" id="EHR52784.1"/>
    </source>
</evidence>
<name>H5WWV6_9PSEU</name>
<dbReference type="Proteomes" id="UP000004926">
    <property type="component" value="Chromosome"/>
</dbReference>
<reference evidence="1 2" key="1">
    <citation type="journal article" date="2012" name="Stand. Genomic Sci.">
        <title>Genome sequence of the ocean sediment bacterium Saccharomonospora marina type strain (XMU15(T)).</title>
        <authorList>
            <person name="Klenk H.P."/>
            <person name="Lu M."/>
            <person name="Lucas S."/>
            <person name="Lapidus A."/>
            <person name="Copeland A."/>
            <person name="Pitluck S."/>
            <person name="Goodwin L.A."/>
            <person name="Han C."/>
            <person name="Tapia R."/>
            <person name="Brambilla E.M."/>
            <person name="Potter G."/>
            <person name="Land M."/>
            <person name="Ivanova N."/>
            <person name="Rohde M."/>
            <person name="Goker M."/>
            <person name="Detter J.C."/>
            <person name="Li W.J."/>
            <person name="Kyrpides N.C."/>
            <person name="Woyke T."/>
        </authorList>
    </citation>
    <scope>NUCLEOTIDE SEQUENCE [LARGE SCALE GENOMIC DNA]</scope>
    <source>
        <strain evidence="1 2">XMU15</strain>
    </source>
</reference>
<dbReference type="STRING" id="882083.SacmaDRAFT_4601"/>
<evidence type="ECO:0000313" key="2">
    <source>
        <dbReference type="Proteomes" id="UP000004926"/>
    </source>
</evidence>
<gene>
    <name evidence="1" type="ORF">SacmaDRAFT_4601</name>
</gene>